<dbReference type="InterPro" id="IPR009061">
    <property type="entry name" value="DNA-bd_dom_put_sf"/>
</dbReference>
<evidence type="ECO:0000256" key="3">
    <source>
        <dbReference type="ARBA" id="ARBA00023015"/>
    </source>
</evidence>
<keyword evidence="6" id="KW-0175">Coiled coil</keyword>
<comment type="subcellular location">
    <subcellularLocation>
        <location evidence="1">Cytoplasm</location>
    </subcellularLocation>
</comment>
<dbReference type="GO" id="GO:0005507">
    <property type="term" value="F:copper ion binding"/>
    <property type="evidence" value="ECO:0007669"/>
    <property type="project" value="InterPro"/>
</dbReference>
<evidence type="ECO:0000256" key="6">
    <source>
        <dbReference type="SAM" id="Coils"/>
    </source>
</evidence>
<organism evidence="8">
    <name type="scientific">Bosea sp. NBC_00436</name>
    <dbReference type="NCBI Taxonomy" id="2969620"/>
    <lineage>
        <taxon>Bacteria</taxon>
        <taxon>Pseudomonadati</taxon>
        <taxon>Pseudomonadota</taxon>
        <taxon>Alphaproteobacteria</taxon>
        <taxon>Hyphomicrobiales</taxon>
        <taxon>Boseaceae</taxon>
        <taxon>Bosea</taxon>
    </lineage>
</organism>
<dbReference type="PROSITE" id="PS50937">
    <property type="entry name" value="HTH_MERR_2"/>
    <property type="match status" value="1"/>
</dbReference>
<proteinExistence type="predicted"/>
<evidence type="ECO:0000256" key="1">
    <source>
        <dbReference type="ARBA" id="ARBA00004496"/>
    </source>
</evidence>
<evidence type="ECO:0000256" key="2">
    <source>
        <dbReference type="ARBA" id="ARBA00022490"/>
    </source>
</evidence>
<dbReference type="AlphaFoldDB" id="A0A9E8CQZ1"/>
<gene>
    <name evidence="8" type="primary">cueR</name>
    <name evidence="8" type="ORF">NWE54_08090</name>
</gene>
<dbReference type="InterPro" id="IPR047057">
    <property type="entry name" value="MerR_fam"/>
</dbReference>
<feature type="domain" description="HTH merR-type" evidence="7">
    <location>
        <begin position="1"/>
        <end position="69"/>
    </location>
</feature>
<keyword evidence="3" id="KW-0805">Transcription regulation</keyword>
<dbReference type="GO" id="GO:0003677">
    <property type="term" value="F:DNA binding"/>
    <property type="evidence" value="ECO:0007669"/>
    <property type="project" value="UniProtKB-KW"/>
</dbReference>
<evidence type="ECO:0000313" key="8">
    <source>
        <dbReference type="EMBL" id="UZF88739.1"/>
    </source>
</evidence>
<dbReference type="PROSITE" id="PS00552">
    <property type="entry name" value="HTH_MERR_1"/>
    <property type="match status" value="1"/>
</dbReference>
<keyword evidence="5" id="KW-0804">Transcription</keyword>
<dbReference type="PRINTS" id="PR00040">
    <property type="entry name" value="HTHMERR"/>
</dbReference>
<dbReference type="NCBIfam" id="TIGR02044">
    <property type="entry name" value="CueR"/>
    <property type="match status" value="1"/>
</dbReference>
<sequence>MNIGEAATRSGVSAKMIRYYESIGLITAPARTAAQYRVYAADDVHTLRFVRRSRDLGFSLEETRELLALWRDKSRASADVKNLAMAHVRELEEKAAELKAMADTLRHLATHCHGDHRPDCPILADFAATTPTQGKA</sequence>
<dbReference type="Gene3D" id="1.10.1660.10">
    <property type="match status" value="1"/>
</dbReference>
<accession>A0A9E8CQZ1</accession>
<dbReference type="GO" id="GO:0003700">
    <property type="term" value="F:DNA-binding transcription factor activity"/>
    <property type="evidence" value="ECO:0007669"/>
    <property type="project" value="InterPro"/>
</dbReference>
<protein>
    <submittedName>
        <fullName evidence="8">Cu(I)-responsive transcriptional regulator</fullName>
    </submittedName>
</protein>
<dbReference type="InterPro" id="IPR015358">
    <property type="entry name" value="Tscrpt_reg_MerR_DNA-bd"/>
</dbReference>
<dbReference type="CDD" id="cd01108">
    <property type="entry name" value="HTH_CueR"/>
    <property type="match status" value="1"/>
</dbReference>
<reference evidence="8" key="1">
    <citation type="submission" date="2022-08" db="EMBL/GenBank/DDBJ databases">
        <title>Complete Genome Sequences of 2 Bosea sp. soil isolates.</title>
        <authorList>
            <person name="Alvarez Arevalo M."/>
            <person name="Sterndorff E.B."/>
            <person name="Faurdal D."/>
            <person name="Joergensen T.S."/>
            <person name="Weber T."/>
        </authorList>
    </citation>
    <scope>NUCLEOTIDE SEQUENCE</scope>
    <source>
        <strain evidence="8">NBC_00436</strain>
    </source>
</reference>
<dbReference type="PANTHER" id="PTHR30204">
    <property type="entry name" value="REDOX-CYCLING DRUG-SENSING TRANSCRIPTIONAL ACTIVATOR SOXR"/>
    <property type="match status" value="1"/>
</dbReference>
<dbReference type="SUPFAM" id="SSF46955">
    <property type="entry name" value="Putative DNA-binding domain"/>
    <property type="match status" value="1"/>
</dbReference>
<evidence type="ECO:0000259" key="7">
    <source>
        <dbReference type="PROSITE" id="PS50937"/>
    </source>
</evidence>
<keyword evidence="2" id="KW-0963">Cytoplasm</keyword>
<evidence type="ECO:0000256" key="5">
    <source>
        <dbReference type="ARBA" id="ARBA00023163"/>
    </source>
</evidence>
<dbReference type="Pfam" id="PF09278">
    <property type="entry name" value="MerR-DNA-bind"/>
    <property type="match status" value="1"/>
</dbReference>
<name>A0A9E8CQZ1_9HYPH</name>
<dbReference type="GO" id="GO:0005737">
    <property type="term" value="C:cytoplasm"/>
    <property type="evidence" value="ECO:0007669"/>
    <property type="project" value="UniProtKB-SubCell"/>
</dbReference>
<dbReference type="GO" id="GO:0045893">
    <property type="term" value="P:positive regulation of DNA-templated transcription"/>
    <property type="evidence" value="ECO:0007669"/>
    <property type="project" value="InterPro"/>
</dbReference>
<feature type="coiled-coil region" evidence="6">
    <location>
        <begin position="81"/>
        <end position="108"/>
    </location>
</feature>
<dbReference type="Pfam" id="PF00376">
    <property type="entry name" value="MerR"/>
    <property type="match status" value="1"/>
</dbReference>
<dbReference type="SMART" id="SM00422">
    <property type="entry name" value="HTH_MERR"/>
    <property type="match status" value="1"/>
</dbReference>
<keyword evidence="4" id="KW-0238">DNA-binding</keyword>
<dbReference type="PANTHER" id="PTHR30204:SF94">
    <property type="entry name" value="HEAVY METAL-DEPENDENT TRANSCRIPTIONAL REGULATOR HI_0293-RELATED"/>
    <property type="match status" value="1"/>
</dbReference>
<dbReference type="InterPro" id="IPR011789">
    <property type="entry name" value="CueR"/>
</dbReference>
<dbReference type="InterPro" id="IPR000551">
    <property type="entry name" value="MerR-type_HTH_dom"/>
</dbReference>
<evidence type="ECO:0000256" key="4">
    <source>
        <dbReference type="ARBA" id="ARBA00023125"/>
    </source>
</evidence>
<dbReference type="EMBL" id="CP102774">
    <property type="protein sequence ID" value="UZF88739.1"/>
    <property type="molecule type" value="Genomic_DNA"/>
</dbReference>